<dbReference type="GeneID" id="76424282"/>
<dbReference type="Proteomes" id="UP001042704">
    <property type="component" value="Chromosome"/>
</dbReference>
<feature type="domain" description="Cupin type-1" evidence="1">
    <location>
        <begin position="12"/>
        <end position="122"/>
    </location>
</feature>
<reference evidence="2" key="1">
    <citation type="journal article" date="2001" name="Int. J. Syst. Evol. Microbiol.">
        <title>Methanofollis aquaemaris sp. nov., a methanogen isolated from an aquaculture fish pond.</title>
        <authorList>
            <person name="Lai M.C."/>
            <person name="Chen S.C."/>
        </authorList>
    </citation>
    <scope>NUCLEOTIDE SEQUENCE</scope>
    <source>
        <strain evidence="2">N2F9704</strain>
    </source>
</reference>
<evidence type="ECO:0000313" key="3">
    <source>
        <dbReference type="Proteomes" id="UP001042704"/>
    </source>
</evidence>
<proteinExistence type="predicted"/>
<keyword evidence="3" id="KW-1185">Reference proteome</keyword>
<name>A0A8A3S5M2_9EURY</name>
<dbReference type="Pfam" id="PF07883">
    <property type="entry name" value="Cupin_2"/>
    <property type="match status" value="1"/>
</dbReference>
<dbReference type="InterPro" id="IPR052044">
    <property type="entry name" value="PKS_Associated_Protein"/>
</dbReference>
<dbReference type="InterPro" id="IPR013096">
    <property type="entry name" value="Cupin_2"/>
</dbReference>
<accession>A0A8A3S5M2</accession>
<dbReference type="InterPro" id="IPR014710">
    <property type="entry name" value="RmlC-like_jellyroll"/>
</dbReference>
<dbReference type="PANTHER" id="PTHR36114:SF1">
    <property type="entry name" value="16.7 KDA PROTEIN IN WHIE LOCUS"/>
    <property type="match status" value="1"/>
</dbReference>
<dbReference type="EMBL" id="CP036172">
    <property type="protein sequence ID" value="QSZ67438.1"/>
    <property type="molecule type" value="Genomic_DNA"/>
</dbReference>
<gene>
    <name evidence="2" type="ORF">RJ40_07930</name>
</gene>
<dbReference type="KEGG" id="maqe:RJ40_07930"/>
<evidence type="ECO:0000313" key="2">
    <source>
        <dbReference type="EMBL" id="QSZ67438.1"/>
    </source>
</evidence>
<dbReference type="Gene3D" id="2.60.120.10">
    <property type="entry name" value="Jelly Rolls"/>
    <property type="match status" value="1"/>
</dbReference>
<dbReference type="SUPFAM" id="SSF51182">
    <property type="entry name" value="RmlC-like cupins"/>
    <property type="match status" value="1"/>
</dbReference>
<sequence length="122" mass="13272">MLIRDIRSTPLFTAGDRTHLREILHPKNEPECKNRCSLAHAFLGPGEASLPHRLKTSSETYYILSGEGLMHIDDESAPVCAGQVIYIPAGAVQSIENTGEDDLVIFAVVDPAWDAGDEEVLG</sequence>
<dbReference type="SMART" id="SM00835">
    <property type="entry name" value="Cupin_1"/>
    <property type="match status" value="1"/>
</dbReference>
<reference evidence="2" key="2">
    <citation type="submission" date="2019-02" db="EMBL/GenBank/DDBJ databases">
        <authorList>
            <person name="Chen S.-C."/>
            <person name="Chien H.-H."/>
            <person name="Lai M.-C."/>
        </authorList>
    </citation>
    <scope>NUCLEOTIDE SEQUENCE</scope>
    <source>
        <strain evidence="2">N2F9704</strain>
    </source>
</reference>
<dbReference type="AlphaFoldDB" id="A0A8A3S5M2"/>
<dbReference type="RefSeq" id="WP_265580327.1">
    <property type="nucleotide sequence ID" value="NZ_CP036172.1"/>
</dbReference>
<dbReference type="PANTHER" id="PTHR36114">
    <property type="entry name" value="16.7 KDA PROTEIN IN WHIE LOCUS"/>
    <property type="match status" value="1"/>
</dbReference>
<dbReference type="InterPro" id="IPR006045">
    <property type="entry name" value="Cupin_1"/>
</dbReference>
<dbReference type="InterPro" id="IPR011051">
    <property type="entry name" value="RmlC_Cupin_sf"/>
</dbReference>
<protein>
    <submittedName>
        <fullName evidence="2">Cupin domain-containing protein</fullName>
    </submittedName>
</protein>
<organism evidence="2 3">
    <name type="scientific">Methanofollis aquaemaris</name>
    <dbReference type="NCBI Taxonomy" id="126734"/>
    <lineage>
        <taxon>Archaea</taxon>
        <taxon>Methanobacteriati</taxon>
        <taxon>Methanobacteriota</taxon>
        <taxon>Stenosarchaea group</taxon>
        <taxon>Methanomicrobia</taxon>
        <taxon>Methanomicrobiales</taxon>
        <taxon>Methanomicrobiaceae</taxon>
        <taxon>Methanofollis</taxon>
    </lineage>
</organism>
<evidence type="ECO:0000259" key="1">
    <source>
        <dbReference type="SMART" id="SM00835"/>
    </source>
</evidence>
<dbReference type="CDD" id="cd02214">
    <property type="entry name" value="cupin_MJ1618"/>
    <property type="match status" value="1"/>
</dbReference>